<name>A0A3M0KJ08_HIRRU</name>
<dbReference type="EMBL" id="QRBI01000106">
    <property type="protein sequence ID" value="RMC13053.1"/>
    <property type="molecule type" value="Genomic_DNA"/>
</dbReference>
<dbReference type="OrthoDB" id="10416541at2759"/>
<organism evidence="1 2">
    <name type="scientific">Hirundo rustica rustica</name>
    <dbReference type="NCBI Taxonomy" id="333673"/>
    <lineage>
        <taxon>Eukaryota</taxon>
        <taxon>Metazoa</taxon>
        <taxon>Chordata</taxon>
        <taxon>Craniata</taxon>
        <taxon>Vertebrata</taxon>
        <taxon>Euteleostomi</taxon>
        <taxon>Archelosauria</taxon>
        <taxon>Archosauria</taxon>
        <taxon>Dinosauria</taxon>
        <taxon>Saurischia</taxon>
        <taxon>Theropoda</taxon>
        <taxon>Coelurosauria</taxon>
        <taxon>Aves</taxon>
        <taxon>Neognathae</taxon>
        <taxon>Neoaves</taxon>
        <taxon>Telluraves</taxon>
        <taxon>Australaves</taxon>
        <taxon>Passeriformes</taxon>
        <taxon>Sylvioidea</taxon>
        <taxon>Hirundinidae</taxon>
        <taxon>Hirundo</taxon>
    </lineage>
</organism>
<evidence type="ECO:0000313" key="2">
    <source>
        <dbReference type="Proteomes" id="UP000269221"/>
    </source>
</evidence>
<protein>
    <submittedName>
        <fullName evidence="1">Uncharacterized protein</fullName>
    </submittedName>
</protein>
<dbReference type="STRING" id="333673.A0A3M0KJ08"/>
<evidence type="ECO:0000313" key="1">
    <source>
        <dbReference type="EMBL" id="RMC13053.1"/>
    </source>
</evidence>
<accession>A0A3M0KJ08</accession>
<reference evidence="1 2" key="1">
    <citation type="submission" date="2018-07" db="EMBL/GenBank/DDBJ databases">
        <title>A high quality draft genome assembly of the barn swallow (H. rustica rustica).</title>
        <authorList>
            <person name="Formenti G."/>
            <person name="Chiara M."/>
            <person name="Poveda L."/>
            <person name="Francoijs K.-J."/>
            <person name="Bonisoli-Alquati A."/>
            <person name="Canova L."/>
            <person name="Gianfranceschi L."/>
            <person name="Horner D.S."/>
            <person name="Saino N."/>
        </authorList>
    </citation>
    <scope>NUCLEOTIDE SEQUENCE [LARGE SCALE GENOMIC DNA]</scope>
    <source>
        <strain evidence="1">Chelidonia</strain>
        <tissue evidence="1">Blood</tissue>
    </source>
</reference>
<keyword evidence="2" id="KW-1185">Reference proteome</keyword>
<dbReference type="AlphaFoldDB" id="A0A3M0KJ08"/>
<proteinExistence type="predicted"/>
<comment type="caution">
    <text evidence="1">The sequence shown here is derived from an EMBL/GenBank/DDBJ whole genome shotgun (WGS) entry which is preliminary data.</text>
</comment>
<sequence>MSPGEKDLGVFLEGKINKLARCTGSPESQHSRLHPNLHDQQVKVIPSSLLCFVRPHLKYCTQLWGLQHKKDTDLLEWVQRRATKMIRGLEHLSCEDRMTELRLFGEEKVLVAVFQYLKGAYMKDGEGLFTRPCGGRTRANGFKLKEGRFRLEIREKFFPIEGSETLEQVAQRSCGYPTPQVFKIC</sequence>
<dbReference type="Proteomes" id="UP000269221">
    <property type="component" value="Unassembled WGS sequence"/>
</dbReference>
<gene>
    <name evidence="1" type="ORF">DUI87_10583</name>
</gene>
<dbReference type="PANTHER" id="PTHR33332">
    <property type="entry name" value="REVERSE TRANSCRIPTASE DOMAIN-CONTAINING PROTEIN"/>
    <property type="match status" value="1"/>
</dbReference>